<protein>
    <recommendedName>
        <fullName evidence="3">Natural product</fullName>
    </recommendedName>
</protein>
<reference evidence="1" key="1">
    <citation type="submission" date="2021-12" db="EMBL/GenBank/DDBJ databases">
        <authorList>
            <person name="Cha I.-T."/>
            <person name="Lee K.-E."/>
            <person name="Park S.-J."/>
        </authorList>
    </citation>
    <scope>NUCLEOTIDE SEQUENCE</scope>
    <source>
        <strain evidence="1">YSM-43</strain>
    </source>
</reference>
<sequence>MKNKILNLSGTQKLSQSEQKMIQGGKIPDLSNLCGALVFNSTESQCLSLVGYDPIWNPATRKCSVIGDNC</sequence>
<proteinExistence type="predicted"/>
<dbReference type="RefSeq" id="WP_246917493.1">
    <property type="nucleotide sequence ID" value="NZ_CP090145.1"/>
</dbReference>
<accession>A0ABY4HNR8</accession>
<gene>
    <name evidence="1" type="ORF">LXD69_03125</name>
</gene>
<name>A0ABY4HNR8_9FLAO</name>
<reference evidence="1" key="2">
    <citation type="submission" date="2022-04" db="EMBL/GenBank/DDBJ databases">
        <title>Complete Genome Sequence of Flavobacterium sediminilitoris YSM-43, Isolated from a Tidal Sediment.</title>
        <authorList>
            <person name="Lee P.A."/>
        </authorList>
    </citation>
    <scope>NUCLEOTIDE SEQUENCE</scope>
    <source>
        <strain evidence="1">YSM-43</strain>
    </source>
</reference>
<keyword evidence="2" id="KW-1185">Reference proteome</keyword>
<evidence type="ECO:0000313" key="1">
    <source>
        <dbReference type="EMBL" id="UOX34511.1"/>
    </source>
</evidence>
<dbReference type="EMBL" id="CP090145">
    <property type="protein sequence ID" value="UOX34511.1"/>
    <property type="molecule type" value="Genomic_DNA"/>
</dbReference>
<dbReference type="Proteomes" id="UP000830454">
    <property type="component" value="Chromosome"/>
</dbReference>
<evidence type="ECO:0000313" key="2">
    <source>
        <dbReference type="Proteomes" id="UP000830454"/>
    </source>
</evidence>
<evidence type="ECO:0008006" key="3">
    <source>
        <dbReference type="Google" id="ProtNLM"/>
    </source>
</evidence>
<organism evidence="1 2">
    <name type="scientific">Flavobacterium sediminilitoris</name>
    <dbReference type="NCBI Taxonomy" id="2024526"/>
    <lineage>
        <taxon>Bacteria</taxon>
        <taxon>Pseudomonadati</taxon>
        <taxon>Bacteroidota</taxon>
        <taxon>Flavobacteriia</taxon>
        <taxon>Flavobacteriales</taxon>
        <taxon>Flavobacteriaceae</taxon>
        <taxon>Flavobacterium</taxon>
    </lineage>
</organism>